<dbReference type="InterPro" id="IPR011989">
    <property type="entry name" value="ARM-like"/>
</dbReference>
<reference evidence="1" key="1">
    <citation type="submission" date="2020-06" db="EMBL/GenBank/DDBJ databases">
        <authorList>
            <consortium name="Plant Systems Biology data submission"/>
        </authorList>
    </citation>
    <scope>NUCLEOTIDE SEQUENCE</scope>
    <source>
        <strain evidence="1">D6</strain>
    </source>
</reference>
<name>A0A9N8DZX1_9STRA</name>
<sequence length="606" mass="66985">MASSLSQSYFDETVVENEEVFDLSTEEAVVETIDQLYKQQTNNANSSSHAGSLERWKELQREHGISLTHPESKQGIQDREEQRVFQALLQEESWTVDVVNQILDILKRDSTRNDESASSALLLLGQLFWNTNTMVDNDDENQAPTGKSSAMNKMAQFANDNDQNDALAVALPVALQALSVGPPSLRRTRQDQTLHEFVVPVNGWGRLFQHEIISVTTSRILWLQLIHQVCQGNEPNKKYCNSKPMLQALVTTLDSSLQADNDKKDKDRPLTEATCQVLTVLCRFDDFSSQATKGQATDNTGMVVSSAHSTVTTLGGMGIVSILQAWLKQEEGNLAVSVKDGNANNPTLLLALLQCLRSLAIQDEMVVRMVSVGLLEVLQSVFQQFCSVHHDEQQQKNDHHESEKETMRMSILTALIGLYRNLSANDELKTTLCRSPQQSIVGPLIATLQSLTEPTTTTTTSTRTVSAGTKATLTKLQEHVCATLGSMALRQPQNAQKIVEEYQGHLVILKAMQQSQHSPLVQRQGCLAIRNLASRASDTTRQALLDAGAEPVLRQAATLGAVDEAYAALRDLGCHAVLLQSNPETGELERQPMFGEKPLQFRPVYD</sequence>
<gene>
    <name evidence="1" type="ORF">SEMRO_512_G157560.1</name>
</gene>
<dbReference type="Proteomes" id="UP001153069">
    <property type="component" value="Unassembled WGS sequence"/>
</dbReference>
<protein>
    <submittedName>
        <fullName evidence="1">Armadillo repeat containing 6</fullName>
    </submittedName>
</protein>
<accession>A0A9N8DZX1</accession>
<dbReference type="SUPFAM" id="SSF48371">
    <property type="entry name" value="ARM repeat"/>
    <property type="match status" value="1"/>
</dbReference>
<dbReference type="InterPro" id="IPR016024">
    <property type="entry name" value="ARM-type_fold"/>
</dbReference>
<keyword evidence="2" id="KW-1185">Reference proteome</keyword>
<dbReference type="AlphaFoldDB" id="A0A9N8DZX1"/>
<evidence type="ECO:0000313" key="1">
    <source>
        <dbReference type="EMBL" id="CAB9511968.1"/>
    </source>
</evidence>
<dbReference type="EMBL" id="CAICTM010000511">
    <property type="protein sequence ID" value="CAB9511968.1"/>
    <property type="molecule type" value="Genomic_DNA"/>
</dbReference>
<dbReference type="OrthoDB" id="449062at2759"/>
<evidence type="ECO:0000313" key="2">
    <source>
        <dbReference type="Proteomes" id="UP001153069"/>
    </source>
</evidence>
<dbReference type="Gene3D" id="1.25.10.10">
    <property type="entry name" value="Leucine-rich Repeat Variant"/>
    <property type="match status" value="1"/>
</dbReference>
<organism evidence="1 2">
    <name type="scientific">Seminavis robusta</name>
    <dbReference type="NCBI Taxonomy" id="568900"/>
    <lineage>
        <taxon>Eukaryota</taxon>
        <taxon>Sar</taxon>
        <taxon>Stramenopiles</taxon>
        <taxon>Ochrophyta</taxon>
        <taxon>Bacillariophyta</taxon>
        <taxon>Bacillariophyceae</taxon>
        <taxon>Bacillariophycidae</taxon>
        <taxon>Naviculales</taxon>
        <taxon>Naviculaceae</taxon>
        <taxon>Seminavis</taxon>
    </lineage>
</organism>
<comment type="caution">
    <text evidence="1">The sequence shown here is derived from an EMBL/GenBank/DDBJ whole genome shotgun (WGS) entry which is preliminary data.</text>
</comment>
<proteinExistence type="predicted"/>